<proteinExistence type="predicted"/>
<dbReference type="InterPro" id="IPR050256">
    <property type="entry name" value="Glycosyltransferase_2"/>
</dbReference>
<dbReference type="CDD" id="cd04179">
    <property type="entry name" value="DPM_DPG-synthase_like"/>
    <property type="match status" value="1"/>
</dbReference>
<reference evidence="2 3" key="1">
    <citation type="journal article" date="2016" name="Nat. Commun.">
        <title>Thousands of microbial genomes shed light on interconnected biogeochemical processes in an aquifer system.</title>
        <authorList>
            <person name="Anantharaman K."/>
            <person name="Brown C.T."/>
            <person name="Hug L.A."/>
            <person name="Sharon I."/>
            <person name="Castelle C.J."/>
            <person name="Probst A.J."/>
            <person name="Thomas B.C."/>
            <person name="Singh A."/>
            <person name="Wilkins M.J."/>
            <person name="Karaoz U."/>
            <person name="Brodie E.L."/>
            <person name="Williams K.H."/>
            <person name="Hubbard S.S."/>
            <person name="Banfield J.F."/>
        </authorList>
    </citation>
    <scope>NUCLEOTIDE SEQUENCE [LARGE SCALE GENOMIC DNA]</scope>
</reference>
<evidence type="ECO:0000313" key="2">
    <source>
        <dbReference type="EMBL" id="OGD99227.1"/>
    </source>
</evidence>
<organism evidence="2 3">
    <name type="scientific">Candidatus Curtissbacteria bacterium RIFCSPLOWO2_01_FULL_42_50</name>
    <dbReference type="NCBI Taxonomy" id="1797730"/>
    <lineage>
        <taxon>Bacteria</taxon>
        <taxon>Candidatus Curtissiibacteriota</taxon>
    </lineage>
</organism>
<dbReference type="EMBL" id="MFBT01000021">
    <property type="protein sequence ID" value="OGD99227.1"/>
    <property type="molecule type" value="Genomic_DNA"/>
</dbReference>
<dbReference type="AlphaFoldDB" id="A0A1F5H582"/>
<evidence type="ECO:0000259" key="1">
    <source>
        <dbReference type="Pfam" id="PF00535"/>
    </source>
</evidence>
<dbReference type="Gene3D" id="3.90.550.10">
    <property type="entry name" value="Spore Coat Polysaccharide Biosynthesis Protein SpsA, Chain A"/>
    <property type="match status" value="1"/>
</dbReference>
<comment type="caution">
    <text evidence="2">The sequence shown here is derived from an EMBL/GenBank/DDBJ whole genome shotgun (WGS) entry which is preliminary data.</text>
</comment>
<dbReference type="SUPFAM" id="SSF53448">
    <property type="entry name" value="Nucleotide-diphospho-sugar transferases"/>
    <property type="match status" value="1"/>
</dbReference>
<dbReference type="Pfam" id="PF00535">
    <property type="entry name" value="Glycos_transf_2"/>
    <property type="match status" value="1"/>
</dbReference>
<accession>A0A1F5H582</accession>
<name>A0A1F5H582_9BACT</name>
<dbReference type="Proteomes" id="UP000177039">
    <property type="component" value="Unassembled WGS sequence"/>
</dbReference>
<dbReference type="InterPro" id="IPR029044">
    <property type="entry name" value="Nucleotide-diphossugar_trans"/>
</dbReference>
<protein>
    <recommendedName>
        <fullName evidence="1">Glycosyltransferase 2-like domain-containing protein</fullName>
    </recommendedName>
</protein>
<gene>
    <name evidence="2" type="ORF">A3B54_01505</name>
</gene>
<dbReference type="PANTHER" id="PTHR48090">
    <property type="entry name" value="UNDECAPRENYL-PHOSPHATE 4-DEOXY-4-FORMAMIDO-L-ARABINOSE TRANSFERASE-RELATED"/>
    <property type="match status" value="1"/>
</dbReference>
<dbReference type="InterPro" id="IPR001173">
    <property type="entry name" value="Glyco_trans_2-like"/>
</dbReference>
<dbReference type="PANTHER" id="PTHR48090:SF7">
    <property type="entry name" value="RFBJ PROTEIN"/>
    <property type="match status" value="1"/>
</dbReference>
<feature type="domain" description="Glycosyltransferase 2-like" evidence="1">
    <location>
        <begin position="9"/>
        <end position="166"/>
    </location>
</feature>
<evidence type="ECO:0000313" key="3">
    <source>
        <dbReference type="Proteomes" id="UP000177039"/>
    </source>
</evidence>
<sequence>MRKTKVTAVFIALNAEATLENFINSFPKKLVDEMILVDDKSSDGTYELAKKLHLLAYQNPVRLGYGGNLKRALRLALARGADIIVDIHPDGEYKPLCIPKALAKVREGADLVLGNRFSSPFSPLQNGMRIWKLIPIAFLNRMDRFIFGPAACDFHQGFRVYTRNLLTRIDFLKNSNDYLFSFEIIAQAAWRRMRIEQVPVETCYRGRKRGASLVRSIKYALGTFWVRGLYLLARAGFHSKLFKA</sequence>